<dbReference type="EMBL" id="JAUESC010000003">
    <property type="protein sequence ID" value="KAK0600067.1"/>
    <property type="molecule type" value="Genomic_DNA"/>
</dbReference>
<organism evidence="3 4">
    <name type="scientific">Acer saccharum</name>
    <name type="common">Sugar maple</name>
    <dbReference type="NCBI Taxonomy" id="4024"/>
    <lineage>
        <taxon>Eukaryota</taxon>
        <taxon>Viridiplantae</taxon>
        <taxon>Streptophyta</taxon>
        <taxon>Embryophyta</taxon>
        <taxon>Tracheophyta</taxon>
        <taxon>Spermatophyta</taxon>
        <taxon>Magnoliopsida</taxon>
        <taxon>eudicotyledons</taxon>
        <taxon>Gunneridae</taxon>
        <taxon>Pentapetalae</taxon>
        <taxon>rosids</taxon>
        <taxon>malvids</taxon>
        <taxon>Sapindales</taxon>
        <taxon>Sapindaceae</taxon>
        <taxon>Hippocastanoideae</taxon>
        <taxon>Acereae</taxon>
        <taxon>Acer</taxon>
    </lineage>
</organism>
<evidence type="ECO:0000313" key="3">
    <source>
        <dbReference type="EMBL" id="KAK0600067.1"/>
    </source>
</evidence>
<evidence type="ECO:0000313" key="4">
    <source>
        <dbReference type="Proteomes" id="UP001168877"/>
    </source>
</evidence>
<dbReference type="Pfam" id="PF07725">
    <property type="entry name" value="LRR_3"/>
    <property type="match status" value="1"/>
</dbReference>
<reference evidence="3" key="2">
    <citation type="submission" date="2023-06" db="EMBL/GenBank/DDBJ databases">
        <authorList>
            <person name="Swenson N.G."/>
            <person name="Wegrzyn J.L."/>
            <person name="Mcevoy S.L."/>
        </authorList>
    </citation>
    <scope>NUCLEOTIDE SEQUENCE</scope>
    <source>
        <strain evidence="3">NS2018</strain>
        <tissue evidence="3">Leaf</tissue>
    </source>
</reference>
<dbReference type="GO" id="GO:0006952">
    <property type="term" value="P:defense response"/>
    <property type="evidence" value="ECO:0007669"/>
    <property type="project" value="InterPro"/>
</dbReference>
<keyword evidence="4" id="KW-1185">Reference proteome</keyword>
<dbReference type="PANTHER" id="PTHR11017:SF527">
    <property type="entry name" value="TMV RESISTANCE PROTEIN N-LIKE"/>
    <property type="match status" value="1"/>
</dbReference>
<protein>
    <submittedName>
        <fullName evidence="3">Uncharacterized protein</fullName>
    </submittedName>
</protein>
<evidence type="ECO:0000256" key="1">
    <source>
        <dbReference type="ARBA" id="ARBA00022614"/>
    </source>
</evidence>
<dbReference type="Proteomes" id="UP001168877">
    <property type="component" value="Unassembled WGS sequence"/>
</dbReference>
<dbReference type="InterPro" id="IPR044974">
    <property type="entry name" value="Disease_R_plants"/>
</dbReference>
<keyword evidence="2" id="KW-0677">Repeat</keyword>
<gene>
    <name evidence="3" type="ORF">LWI29_011268</name>
</gene>
<reference evidence="3" key="1">
    <citation type="journal article" date="2022" name="Plant J.">
        <title>Strategies of tolerance reflected in two North American maple genomes.</title>
        <authorList>
            <person name="McEvoy S.L."/>
            <person name="Sezen U.U."/>
            <person name="Trouern-Trend A."/>
            <person name="McMahon S.M."/>
            <person name="Schaberg P.G."/>
            <person name="Yang J."/>
            <person name="Wegrzyn J.L."/>
            <person name="Swenson N.G."/>
        </authorList>
    </citation>
    <scope>NUCLEOTIDE SEQUENCE</scope>
    <source>
        <strain evidence="3">NS2018</strain>
    </source>
</reference>
<dbReference type="AlphaFoldDB" id="A0AA39SUM5"/>
<comment type="caution">
    <text evidence="3">The sequence shown here is derived from an EMBL/GenBank/DDBJ whole genome shotgun (WGS) entry which is preliminary data.</text>
</comment>
<proteinExistence type="predicted"/>
<dbReference type="Gene3D" id="3.80.10.10">
    <property type="entry name" value="Ribonuclease Inhibitor"/>
    <property type="match status" value="1"/>
</dbReference>
<sequence length="124" mass="14462">MDGKGTDAVEAIMLNKTLHRITWNAKSLSNMTNLRFLNISNVDLSEEPECLSNELRFFKWHGYLSNSLPSNFRPRNLFELNLCHSRIKYLWKGNKVYAVYQHWTLVAADFLKEHFPVILAPYAS</sequence>
<name>A0AA39SUM5_ACESA</name>
<dbReference type="SUPFAM" id="SSF52058">
    <property type="entry name" value="L domain-like"/>
    <property type="match status" value="1"/>
</dbReference>
<keyword evidence="1" id="KW-0433">Leucine-rich repeat</keyword>
<accession>A0AA39SUM5</accession>
<dbReference type="PANTHER" id="PTHR11017">
    <property type="entry name" value="LEUCINE-RICH REPEAT-CONTAINING PROTEIN"/>
    <property type="match status" value="1"/>
</dbReference>
<evidence type="ECO:0000256" key="2">
    <source>
        <dbReference type="ARBA" id="ARBA00022737"/>
    </source>
</evidence>
<dbReference type="InterPro" id="IPR011713">
    <property type="entry name" value="Leu-rich_rpt_3"/>
</dbReference>
<dbReference type="InterPro" id="IPR032675">
    <property type="entry name" value="LRR_dom_sf"/>
</dbReference>